<dbReference type="NCBIfam" id="TIGR03729">
    <property type="entry name" value="acc_ester"/>
    <property type="match status" value="1"/>
</dbReference>
<dbReference type="RefSeq" id="WP_057750694.1">
    <property type="nucleotide sequence ID" value="NZ_BJVH01000026.1"/>
</dbReference>
<evidence type="ECO:0000313" key="3">
    <source>
        <dbReference type="Proteomes" id="UP000051568"/>
    </source>
</evidence>
<dbReference type="InterPro" id="IPR022302">
    <property type="entry name" value="Phosphoesterase_putative"/>
</dbReference>
<dbReference type="EMBL" id="JQBR01000004">
    <property type="protein sequence ID" value="KRN66804.1"/>
    <property type="molecule type" value="Genomic_DNA"/>
</dbReference>
<dbReference type="Proteomes" id="UP000051568">
    <property type="component" value="Unassembled WGS sequence"/>
</dbReference>
<dbReference type="OrthoDB" id="113290at2"/>
<dbReference type="SUPFAM" id="SSF56300">
    <property type="entry name" value="Metallo-dependent phosphatases"/>
    <property type="match status" value="1"/>
</dbReference>
<comment type="caution">
    <text evidence="2">The sequence shown here is derived from an EMBL/GenBank/DDBJ whole genome shotgun (WGS) entry which is preliminary data.</text>
</comment>
<dbReference type="STRING" id="319652.IV80_GL001397"/>
<organism evidence="2 3">
    <name type="scientific">Pediococcus cellicola</name>
    <dbReference type="NCBI Taxonomy" id="319652"/>
    <lineage>
        <taxon>Bacteria</taxon>
        <taxon>Bacillati</taxon>
        <taxon>Bacillota</taxon>
        <taxon>Bacilli</taxon>
        <taxon>Lactobacillales</taxon>
        <taxon>Lactobacillaceae</taxon>
        <taxon>Pediococcus</taxon>
    </lineage>
</organism>
<name>A0A0R2IYC0_9LACO</name>
<protein>
    <recommendedName>
        <fullName evidence="1">Calcineurin-like phosphoesterase domain-containing protein</fullName>
    </recommendedName>
</protein>
<dbReference type="AlphaFoldDB" id="A0A0R2IYC0"/>
<feature type="domain" description="Calcineurin-like phosphoesterase" evidence="1">
    <location>
        <begin position="1"/>
        <end position="228"/>
    </location>
</feature>
<dbReference type="Gene3D" id="3.60.21.10">
    <property type="match status" value="1"/>
</dbReference>
<dbReference type="GO" id="GO:0016787">
    <property type="term" value="F:hydrolase activity"/>
    <property type="evidence" value="ECO:0007669"/>
    <property type="project" value="InterPro"/>
</dbReference>
<dbReference type="PATRIC" id="fig|319652.3.peg.1414"/>
<keyword evidence="3" id="KW-1185">Reference proteome</keyword>
<evidence type="ECO:0000259" key="1">
    <source>
        <dbReference type="Pfam" id="PF00149"/>
    </source>
</evidence>
<proteinExistence type="predicted"/>
<dbReference type="InterPro" id="IPR004843">
    <property type="entry name" value="Calcineurin-like_PHP"/>
</dbReference>
<sequence>MKVAVTSDNHFDVNRLDVGETIKYQAAYLAQQHVDIYLIAGDLFNDFQKSLDYVRHLQQELGNQTIVKFIAGNHDMVHGVSFEELEAPLDKTYMHNQYLDVPQTNWRIIGNNGWYDYQFADNLPEKTEANFLTWKHAYWIDGSIKQPMPDSKRMDLVLNETTQQLKSAQKAHKHVLYYTHFVPRKNYIRYAPAGNLWNMANAYMGSPRLGKLLEDFSTDAVVFGHMHIHPRPQQFQKTTYYNQAVGYHTHRINEWQYQDFLSEWQSRLAYLQLS</sequence>
<accession>A0A0R2IYC0</accession>
<dbReference type="Pfam" id="PF00149">
    <property type="entry name" value="Metallophos"/>
    <property type="match status" value="1"/>
</dbReference>
<dbReference type="InterPro" id="IPR029052">
    <property type="entry name" value="Metallo-depent_PP-like"/>
</dbReference>
<evidence type="ECO:0000313" key="2">
    <source>
        <dbReference type="EMBL" id="KRN66804.1"/>
    </source>
</evidence>
<reference evidence="2 3" key="1">
    <citation type="journal article" date="2015" name="Genome Announc.">
        <title>Expanding the biotechnology potential of lactobacilli through comparative genomics of 213 strains and associated genera.</title>
        <authorList>
            <person name="Sun Z."/>
            <person name="Harris H.M."/>
            <person name="McCann A."/>
            <person name="Guo C."/>
            <person name="Argimon S."/>
            <person name="Zhang W."/>
            <person name="Yang X."/>
            <person name="Jeffery I.B."/>
            <person name="Cooney J.C."/>
            <person name="Kagawa T.F."/>
            <person name="Liu W."/>
            <person name="Song Y."/>
            <person name="Salvetti E."/>
            <person name="Wrobel A."/>
            <person name="Rasinkangas P."/>
            <person name="Parkhill J."/>
            <person name="Rea M.C."/>
            <person name="O'Sullivan O."/>
            <person name="Ritari J."/>
            <person name="Douillard F.P."/>
            <person name="Paul Ross R."/>
            <person name="Yang R."/>
            <person name="Briner A.E."/>
            <person name="Felis G.E."/>
            <person name="de Vos W.M."/>
            <person name="Barrangou R."/>
            <person name="Klaenhammer T.R."/>
            <person name="Caufield P.W."/>
            <person name="Cui Y."/>
            <person name="Zhang H."/>
            <person name="O'Toole P.W."/>
        </authorList>
    </citation>
    <scope>NUCLEOTIDE SEQUENCE [LARGE SCALE GENOMIC DNA]</scope>
    <source>
        <strain evidence="2 3">DSM 17757</strain>
    </source>
</reference>
<gene>
    <name evidence="2" type="ORF">IV80_GL001397</name>
</gene>